<comment type="caution">
    <text evidence="2">The sequence shown here is derived from an EMBL/GenBank/DDBJ whole genome shotgun (WGS) entry which is preliminary data.</text>
</comment>
<protein>
    <submittedName>
        <fullName evidence="2">Uncharacterized protein</fullName>
    </submittedName>
</protein>
<evidence type="ECO:0000313" key="2">
    <source>
        <dbReference type="EMBL" id="CAF5095117.1"/>
    </source>
</evidence>
<evidence type="ECO:0000313" key="3">
    <source>
        <dbReference type="Proteomes" id="UP000681720"/>
    </source>
</evidence>
<feature type="region of interest" description="Disordered" evidence="1">
    <location>
        <begin position="1"/>
        <end position="42"/>
    </location>
</feature>
<accession>A0A8S3F0F2</accession>
<dbReference type="AlphaFoldDB" id="A0A8S3F0F2"/>
<evidence type="ECO:0000256" key="1">
    <source>
        <dbReference type="SAM" id="MobiDB-lite"/>
    </source>
</evidence>
<organism evidence="2 3">
    <name type="scientific">Rotaria magnacalcarata</name>
    <dbReference type="NCBI Taxonomy" id="392030"/>
    <lineage>
        <taxon>Eukaryota</taxon>
        <taxon>Metazoa</taxon>
        <taxon>Spiralia</taxon>
        <taxon>Gnathifera</taxon>
        <taxon>Rotifera</taxon>
        <taxon>Eurotatoria</taxon>
        <taxon>Bdelloidea</taxon>
        <taxon>Philodinida</taxon>
        <taxon>Philodinidae</taxon>
        <taxon>Rotaria</taxon>
    </lineage>
</organism>
<feature type="compositionally biased region" description="Basic and acidic residues" evidence="1">
    <location>
        <begin position="12"/>
        <end position="42"/>
    </location>
</feature>
<name>A0A8S3F0F2_9BILA</name>
<gene>
    <name evidence="2" type="ORF">GIL414_LOCUS62427</name>
</gene>
<feature type="non-terminal residue" evidence="2">
    <location>
        <position position="42"/>
    </location>
</feature>
<dbReference type="Proteomes" id="UP000681720">
    <property type="component" value="Unassembled WGS sequence"/>
</dbReference>
<dbReference type="EMBL" id="CAJOBJ010251504">
    <property type="protein sequence ID" value="CAF5095117.1"/>
    <property type="molecule type" value="Genomic_DNA"/>
</dbReference>
<reference evidence="2" key="1">
    <citation type="submission" date="2021-02" db="EMBL/GenBank/DDBJ databases">
        <authorList>
            <person name="Nowell W R."/>
        </authorList>
    </citation>
    <scope>NUCLEOTIDE SEQUENCE</scope>
</reference>
<sequence>MCESSKGHKHGRTESTESDENRELSKGPKHGRGESTARDEKG</sequence>
<proteinExistence type="predicted"/>